<dbReference type="Gene3D" id="2.30.30.910">
    <property type="match status" value="1"/>
</dbReference>
<dbReference type="Pfam" id="PF13860">
    <property type="entry name" value="FlgD_ig"/>
    <property type="match status" value="1"/>
</dbReference>
<name>A0A5A7N0R9_9PROT</name>
<sequence>MDIGSITAGLSGQTETVSNGIAQDFDTFLTLLTTQLQNQDPLEPTDSNEFTRQLVSFAGVEQQIQANENLQDLSTLTAFSQNAAAVNYLGKTVTIAGDTITNDGNTPLGFEYDLPVTADTVTVQILNADGDVVFEQDGETNFGIHRIDLSSFDGETPIPAGQYSVRVDARDADNKAIQTNSFVRARVDEVETSGLTPLLTIGGQRIPLHQIAAVAA</sequence>
<keyword evidence="8" id="KW-0282">Flagellum</keyword>
<dbReference type="Proteomes" id="UP000325187">
    <property type="component" value="Unassembled WGS sequence"/>
</dbReference>
<comment type="function">
    <text evidence="4 5">Required for flagellar hook formation. May act as a scaffolding protein.</text>
</comment>
<evidence type="ECO:0000256" key="2">
    <source>
        <dbReference type="ARBA" id="ARBA00016013"/>
    </source>
</evidence>
<dbReference type="Pfam" id="PF13861">
    <property type="entry name" value="FLgD_tudor"/>
    <property type="match status" value="1"/>
</dbReference>
<feature type="domain" description="FlgD Tudor-like" evidence="7">
    <location>
        <begin position="80"/>
        <end position="211"/>
    </location>
</feature>
<dbReference type="InterPro" id="IPR025963">
    <property type="entry name" value="FLgD_Tudor"/>
</dbReference>
<reference evidence="8 9" key="1">
    <citation type="submission" date="2019-09" db="EMBL/GenBank/DDBJ databases">
        <title>NBRP : Genome information of microbial organism related human and environment.</title>
        <authorList>
            <person name="Hattori M."/>
            <person name="Oshima K."/>
            <person name="Inaba H."/>
            <person name="Suda W."/>
            <person name="Sakamoto M."/>
            <person name="Iino T."/>
            <person name="Kitahara M."/>
            <person name="Oshida Y."/>
            <person name="Iida T."/>
            <person name="Kudo T."/>
            <person name="Itoh T."/>
            <person name="Ohkuma M."/>
        </authorList>
    </citation>
    <scope>NUCLEOTIDE SEQUENCE [LARGE SCALE GENOMIC DNA]</scope>
    <source>
        <strain evidence="8 9">Mie-1</strain>
    </source>
</reference>
<dbReference type="Pfam" id="PF03963">
    <property type="entry name" value="FlgD"/>
    <property type="match status" value="1"/>
</dbReference>
<organism evidence="8 9">
    <name type="scientific">Iodidimonas gelatinilytica</name>
    <dbReference type="NCBI Taxonomy" id="1236966"/>
    <lineage>
        <taxon>Bacteria</taxon>
        <taxon>Pseudomonadati</taxon>
        <taxon>Pseudomonadota</taxon>
        <taxon>Alphaproteobacteria</taxon>
        <taxon>Iodidimonadales</taxon>
        <taxon>Iodidimonadaceae</taxon>
        <taxon>Iodidimonas</taxon>
    </lineage>
</organism>
<comment type="similarity">
    <text evidence="1 5">Belongs to the FlgD family.</text>
</comment>
<dbReference type="AlphaFoldDB" id="A0A5A7N0R9"/>
<evidence type="ECO:0000256" key="5">
    <source>
        <dbReference type="RuleBase" id="RU362076"/>
    </source>
</evidence>
<dbReference type="Gene3D" id="2.60.40.4070">
    <property type="match status" value="1"/>
</dbReference>
<evidence type="ECO:0000313" key="8">
    <source>
        <dbReference type="EMBL" id="GER00656.1"/>
    </source>
</evidence>
<keyword evidence="8" id="KW-0966">Cell projection</keyword>
<keyword evidence="3 5" id="KW-1005">Bacterial flagellum biogenesis</keyword>
<proteinExistence type="inferred from homology"/>
<keyword evidence="9" id="KW-1185">Reference proteome</keyword>
<evidence type="ECO:0000256" key="1">
    <source>
        <dbReference type="ARBA" id="ARBA00010577"/>
    </source>
</evidence>
<evidence type="ECO:0000259" key="6">
    <source>
        <dbReference type="Pfam" id="PF13860"/>
    </source>
</evidence>
<protein>
    <recommendedName>
        <fullName evidence="2 5">Basal-body rod modification protein FlgD</fullName>
    </recommendedName>
</protein>
<dbReference type="RefSeq" id="WP_150002146.1">
    <property type="nucleotide sequence ID" value="NZ_BKCM01000005.1"/>
</dbReference>
<dbReference type="EMBL" id="BKCM01000005">
    <property type="protein sequence ID" value="GER00656.1"/>
    <property type="molecule type" value="Genomic_DNA"/>
</dbReference>
<dbReference type="GO" id="GO:0044781">
    <property type="term" value="P:bacterial-type flagellum organization"/>
    <property type="evidence" value="ECO:0007669"/>
    <property type="project" value="UniProtKB-UniRule"/>
</dbReference>
<keyword evidence="8" id="KW-0969">Cilium</keyword>
<evidence type="ECO:0000259" key="7">
    <source>
        <dbReference type="Pfam" id="PF13861"/>
    </source>
</evidence>
<evidence type="ECO:0000256" key="4">
    <source>
        <dbReference type="ARBA" id="ARBA00024746"/>
    </source>
</evidence>
<feature type="domain" description="FlgD/Vpr Ig-like" evidence="6">
    <location>
        <begin position="97"/>
        <end position="172"/>
    </location>
</feature>
<evidence type="ECO:0000313" key="9">
    <source>
        <dbReference type="Proteomes" id="UP000325187"/>
    </source>
</evidence>
<dbReference type="InterPro" id="IPR005648">
    <property type="entry name" value="FlgD"/>
</dbReference>
<accession>A0A5A7N0R9</accession>
<evidence type="ECO:0000256" key="3">
    <source>
        <dbReference type="ARBA" id="ARBA00022795"/>
    </source>
</evidence>
<dbReference type="InterPro" id="IPR025965">
    <property type="entry name" value="FlgD/Vpr_Ig-like"/>
</dbReference>
<gene>
    <name evidence="8" type="primary">flgD</name>
    <name evidence="8" type="ORF">JCM17845_12790</name>
</gene>
<comment type="caution">
    <text evidence="8">The sequence shown here is derived from an EMBL/GenBank/DDBJ whole genome shotgun (WGS) entry which is preliminary data.</text>
</comment>